<gene>
    <name evidence="2" type="ORF">BU072_08500</name>
</gene>
<dbReference type="RefSeq" id="WP_107557112.1">
    <property type="nucleotide sequence ID" value="NZ_PZFK01000015.1"/>
</dbReference>
<dbReference type="InterPro" id="IPR016977">
    <property type="entry name" value="ComGF"/>
</dbReference>
<evidence type="ECO:0008006" key="4">
    <source>
        <dbReference type="Google" id="ProtNLM"/>
    </source>
</evidence>
<evidence type="ECO:0000256" key="1">
    <source>
        <dbReference type="SAM" id="Phobius"/>
    </source>
</evidence>
<feature type="transmembrane region" description="Helical" evidence="1">
    <location>
        <begin position="12"/>
        <end position="35"/>
    </location>
</feature>
<evidence type="ECO:0000313" key="3">
    <source>
        <dbReference type="Proteomes" id="UP000241209"/>
    </source>
</evidence>
<comment type="caution">
    <text evidence="2">The sequence shown here is derived from an EMBL/GenBank/DDBJ whole genome shotgun (WGS) entry which is preliminary data.</text>
</comment>
<organism evidence="2 3">
    <name type="scientific">Mammaliicoccus vitulinus</name>
    <dbReference type="NCBI Taxonomy" id="71237"/>
    <lineage>
        <taxon>Bacteria</taxon>
        <taxon>Bacillati</taxon>
        <taxon>Bacillota</taxon>
        <taxon>Bacilli</taxon>
        <taxon>Bacillales</taxon>
        <taxon>Staphylococcaceae</taxon>
        <taxon>Mammaliicoccus</taxon>
    </lineage>
</organism>
<evidence type="ECO:0000313" key="2">
    <source>
        <dbReference type="EMBL" id="PTI29386.1"/>
    </source>
</evidence>
<accession>A0A2T4PSR9</accession>
<sequence length="144" mass="16772">MKKFVSKNNSGFTMIEMLLSLSFLLIILALIPLLIKSIYVFKDNALDHTNYELIMFRKDLSEEIKDTNIVIDNAHHKMKFIHNGNSKEYTLLNSKIYKRINGKGNIALLNNVELFNNQQVNQNTFKVDITIRKGDNKIHEEIFI</sequence>
<keyword evidence="1" id="KW-1133">Transmembrane helix</keyword>
<dbReference type="STRING" id="1167632.GCA_000286335_01207"/>
<protein>
    <recommendedName>
        <fullName evidence="4">Prepilin-type N-terminal cleavage/methylation domain-containing protein</fullName>
    </recommendedName>
</protein>
<keyword evidence="1" id="KW-0812">Transmembrane</keyword>
<dbReference type="EMBL" id="PZFK01000015">
    <property type="protein sequence ID" value="PTI29386.1"/>
    <property type="molecule type" value="Genomic_DNA"/>
</dbReference>
<dbReference type="AlphaFoldDB" id="A0A2T4PSR9"/>
<dbReference type="Proteomes" id="UP000241209">
    <property type="component" value="Unassembled WGS sequence"/>
</dbReference>
<reference evidence="2 3" key="1">
    <citation type="journal article" date="2016" name="Front. Microbiol.">
        <title>Comprehensive Phylogenetic Analysis of Bovine Non-aureus Staphylococci Species Based on Whole-Genome Sequencing.</title>
        <authorList>
            <person name="Naushad S."/>
            <person name="Barkema H.W."/>
            <person name="Luby C."/>
            <person name="Condas L.A."/>
            <person name="Nobrega D.B."/>
            <person name="Carson D.A."/>
            <person name="De Buck J."/>
        </authorList>
    </citation>
    <scope>NUCLEOTIDE SEQUENCE [LARGE SCALE GENOMIC DNA]</scope>
    <source>
        <strain evidence="2 3">SNUC 2204</strain>
    </source>
</reference>
<name>A0A2T4PSR9_9STAP</name>
<dbReference type="NCBIfam" id="NF041002">
    <property type="entry name" value="pilin_ComGF"/>
    <property type="match status" value="1"/>
</dbReference>
<proteinExistence type="predicted"/>
<keyword evidence="1" id="KW-0472">Membrane</keyword>